<dbReference type="Proteomes" id="UP000237846">
    <property type="component" value="Unassembled WGS sequence"/>
</dbReference>
<dbReference type="EMBL" id="PVZC01000001">
    <property type="protein sequence ID" value="PRY01687.1"/>
    <property type="molecule type" value="Genomic_DNA"/>
</dbReference>
<dbReference type="OrthoDB" id="5902829at2"/>
<comment type="caution">
    <text evidence="2">The sequence shown here is derived from an EMBL/GenBank/DDBJ whole genome shotgun (WGS) entry which is preliminary data.</text>
</comment>
<reference evidence="2 3" key="1">
    <citation type="submission" date="2018-03" db="EMBL/GenBank/DDBJ databases">
        <title>Genomic Encyclopedia of Archaeal and Bacterial Type Strains, Phase II (KMG-II): from individual species to whole genera.</title>
        <authorList>
            <person name="Goeker M."/>
        </authorList>
    </citation>
    <scope>NUCLEOTIDE SEQUENCE [LARGE SCALE GENOMIC DNA]</scope>
    <source>
        <strain evidence="2 3">DSM 45601</strain>
    </source>
</reference>
<protein>
    <recommendedName>
        <fullName evidence="1">AB hydrolase-1 domain-containing protein</fullName>
    </recommendedName>
</protein>
<accession>A0A2T0QCN8</accession>
<proteinExistence type="predicted"/>
<dbReference type="InterPro" id="IPR000073">
    <property type="entry name" value="AB_hydrolase_1"/>
</dbReference>
<dbReference type="InterPro" id="IPR029058">
    <property type="entry name" value="AB_hydrolase_fold"/>
</dbReference>
<dbReference type="Gene3D" id="3.40.50.1820">
    <property type="entry name" value="alpha/beta hydrolase"/>
    <property type="match status" value="1"/>
</dbReference>
<feature type="domain" description="AB hydrolase-1" evidence="1">
    <location>
        <begin position="35"/>
        <end position="250"/>
    </location>
</feature>
<dbReference type="RefSeq" id="WP_106237813.1">
    <property type="nucleotide sequence ID" value="NZ_PVZC01000001.1"/>
</dbReference>
<dbReference type="GO" id="GO:0052689">
    <property type="term" value="F:carboxylic ester hydrolase activity"/>
    <property type="evidence" value="ECO:0007669"/>
    <property type="project" value="TreeGrafter"/>
</dbReference>
<keyword evidence="3" id="KW-1185">Reference proteome</keyword>
<evidence type="ECO:0000313" key="3">
    <source>
        <dbReference type="Proteomes" id="UP000237846"/>
    </source>
</evidence>
<dbReference type="AlphaFoldDB" id="A0A2T0QCN8"/>
<evidence type="ECO:0000259" key="1">
    <source>
        <dbReference type="Pfam" id="PF12697"/>
    </source>
</evidence>
<dbReference type="InterPro" id="IPR053145">
    <property type="entry name" value="AB_hydrolase_Est10"/>
</dbReference>
<evidence type="ECO:0000313" key="2">
    <source>
        <dbReference type="EMBL" id="PRY01687.1"/>
    </source>
</evidence>
<gene>
    <name evidence="2" type="ORF">CLV72_101271</name>
</gene>
<organism evidence="2 3">
    <name type="scientific">Allonocardiopsis opalescens</name>
    <dbReference type="NCBI Taxonomy" id="1144618"/>
    <lineage>
        <taxon>Bacteria</taxon>
        <taxon>Bacillati</taxon>
        <taxon>Actinomycetota</taxon>
        <taxon>Actinomycetes</taxon>
        <taxon>Streptosporangiales</taxon>
        <taxon>Allonocardiopsis</taxon>
    </lineage>
</organism>
<name>A0A2T0QCN8_9ACTN</name>
<dbReference type="SUPFAM" id="SSF53474">
    <property type="entry name" value="alpha/beta-Hydrolases"/>
    <property type="match status" value="1"/>
</dbReference>
<dbReference type="Pfam" id="PF12697">
    <property type="entry name" value="Abhydrolase_6"/>
    <property type="match status" value="1"/>
</dbReference>
<sequence length="274" mass="29716">MADAAVRATSFASRDGLRLAGTLVSPGVVSGPGAVLVHGGGVTREEGGFFARLAEGLAAAGVPSLRFDLRGHGESEGRPEDVTLSGILNDIHAAIEQLRDRTARGPVHLYGTSFSGGLCAFLAARHPELVRGLVLGNPLLNYRKRFIDDKPYWHDGRISHEAGRELAANGFVPHSPTFRLGRALLNEVFYLEPHKALADVHAPTLFIHGTGDTFIPVESSRQAVSRLAGETRLLEIEGAQHGFAVHDDPEYRQPQTRKWQAEVIRAAAEWFTDH</sequence>
<dbReference type="PANTHER" id="PTHR43265:SF1">
    <property type="entry name" value="ESTERASE ESTD"/>
    <property type="match status" value="1"/>
</dbReference>
<dbReference type="PANTHER" id="PTHR43265">
    <property type="entry name" value="ESTERASE ESTD"/>
    <property type="match status" value="1"/>
</dbReference>